<accession>A0A251YS85</accession>
<evidence type="ECO:0000256" key="2">
    <source>
        <dbReference type="SAM" id="SignalP"/>
    </source>
</evidence>
<evidence type="ECO:0008006" key="5">
    <source>
        <dbReference type="Google" id="ProtNLM"/>
    </source>
</evidence>
<dbReference type="AlphaFoldDB" id="A0A251YS85"/>
<keyword evidence="1" id="KW-0812">Transmembrane</keyword>
<comment type="caution">
    <text evidence="3">The sequence shown here is derived from an EMBL/GenBank/DDBJ whole genome shotgun (WGS) entry which is preliminary data.</text>
</comment>
<reference evidence="3 4" key="1">
    <citation type="submission" date="2016-08" db="EMBL/GenBank/DDBJ databases">
        <title>Genome sequence of Clavibacter michiganensis spp strain CFBP8019.</title>
        <authorList>
            <person name="Thapa S.P."/>
            <person name="Coaker G."/>
            <person name="Jacques M.-A."/>
        </authorList>
    </citation>
    <scope>NUCLEOTIDE SEQUENCE [LARGE SCALE GENOMIC DNA]</scope>
    <source>
        <strain evidence="3">CFBP8019</strain>
    </source>
</reference>
<dbReference type="EMBL" id="MDJZ01000005">
    <property type="protein sequence ID" value="OUE27009.1"/>
    <property type="molecule type" value="Genomic_DNA"/>
</dbReference>
<feature type="chain" id="PRO_5011625499" description="DUF4184 family protein" evidence="2">
    <location>
        <begin position="24"/>
        <end position="259"/>
    </location>
</feature>
<dbReference type="RefSeq" id="WP_086513645.1">
    <property type="nucleotide sequence ID" value="NZ_MDJZ01000005.1"/>
</dbReference>
<keyword evidence="1" id="KW-0472">Membrane</keyword>
<protein>
    <recommendedName>
        <fullName evidence="5">DUF4184 family protein</fullName>
    </recommendedName>
</protein>
<feature type="transmembrane region" description="Helical" evidence="1">
    <location>
        <begin position="223"/>
        <end position="250"/>
    </location>
</feature>
<evidence type="ECO:0000256" key="1">
    <source>
        <dbReference type="SAM" id="Phobius"/>
    </source>
</evidence>
<feature type="transmembrane region" description="Helical" evidence="1">
    <location>
        <begin position="54"/>
        <end position="74"/>
    </location>
</feature>
<keyword evidence="2" id="KW-0732">Signal</keyword>
<keyword evidence="4" id="KW-1185">Reference proteome</keyword>
<keyword evidence="1" id="KW-1133">Transmembrane helix</keyword>
<proteinExistence type="predicted"/>
<name>A0A251YS85_9MICO</name>
<sequence>MPFTVSHAVVALPAVRGPLPAAAAAAVAAGAMAPDVPLFLPGGLSYAETHGFPSLLVTALPVAAALLAIWLVLLRPAAGALLPGPVGSRLPAAWAHRARPTWRGALLALAALLLGVLTHVAWDAFTHEGRAGSLLLPALAEPWGPLPGFRWIQYASSVGGLVVLGVGAVRWLRRTERRPVVAGPGERTLRRALAAALAVIAVAAVLVPVAVDGVPRDLDALRGIVFVAITRGGAGVVAAVLLAALVVPVLRRRRAIPRG</sequence>
<dbReference type="InterPro" id="IPR025238">
    <property type="entry name" value="DUF4184"/>
</dbReference>
<organism evidence="3 4">
    <name type="scientific">Clavibacter michiganensis</name>
    <dbReference type="NCBI Taxonomy" id="28447"/>
    <lineage>
        <taxon>Bacteria</taxon>
        <taxon>Bacillati</taxon>
        <taxon>Actinomycetota</taxon>
        <taxon>Actinomycetes</taxon>
        <taxon>Micrococcales</taxon>
        <taxon>Microbacteriaceae</taxon>
        <taxon>Clavibacter</taxon>
    </lineage>
</organism>
<feature type="transmembrane region" description="Helical" evidence="1">
    <location>
        <begin position="151"/>
        <end position="172"/>
    </location>
</feature>
<feature type="transmembrane region" description="Helical" evidence="1">
    <location>
        <begin position="192"/>
        <end position="211"/>
    </location>
</feature>
<dbReference type="Pfam" id="PF13803">
    <property type="entry name" value="DUF4184"/>
    <property type="match status" value="1"/>
</dbReference>
<evidence type="ECO:0000313" key="3">
    <source>
        <dbReference type="EMBL" id="OUE27009.1"/>
    </source>
</evidence>
<feature type="signal peptide" evidence="2">
    <location>
        <begin position="1"/>
        <end position="23"/>
    </location>
</feature>
<dbReference type="OrthoDB" id="8481923at2"/>
<evidence type="ECO:0000313" key="4">
    <source>
        <dbReference type="Proteomes" id="UP000195101"/>
    </source>
</evidence>
<gene>
    <name evidence="3" type="ORF">BFL37_02725</name>
</gene>
<feature type="transmembrane region" description="Helical" evidence="1">
    <location>
        <begin position="104"/>
        <end position="122"/>
    </location>
</feature>
<dbReference type="Proteomes" id="UP000195101">
    <property type="component" value="Unassembled WGS sequence"/>
</dbReference>